<name>A0AAD9UC72_RIDPI</name>
<organism evidence="2 3">
    <name type="scientific">Ridgeia piscesae</name>
    <name type="common">Tubeworm</name>
    <dbReference type="NCBI Taxonomy" id="27915"/>
    <lineage>
        <taxon>Eukaryota</taxon>
        <taxon>Metazoa</taxon>
        <taxon>Spiralia</taxon>
        <taxon>Lophotrochozoa</taxon>
        <taxon>Annelida</taxon>
        <taxon>Polychaeta</taxon>
        <taxon>Sedentaria</taxon>
        <taxon>Canalipalpata</taxon>
        <taxon>Sabellida</taxon>
        <taxon>Siboglinidae</taxon>
        <taxon>Ridgeia</taxon>
    </lineage>
</organism>
<gene>
    <name evidence="2" type="ORF">NP493_292g03031</name>
</gene>
<comment type="caution">
    <text evidence="2">The sequence shown here is derived from an EMBL/GenBank/DDBJ whole genome shotgun (WGS) entry which is preliminary data.</text>
</comment>
<evidence type="ECO:0000256" key="1">
    <source>
        <dbReference type="ARBA" id="ARBA00009024"/>
    </source>
</evidence>
<evidence type="ECO:0000313" key="2">
    <source>
        <dbReference type="EMBL" id="KAK2183920.1"/>
    </source>
</evidence>
<reference evidence="2" key="1">
    <citation type="journal article" date="2023" name="Mol. Biol. Evol.">
        <title>Third-Generation Sequencing Reveals the Adaptive Role of the Epigenome in Three Deep-Sea Polychaetes.</title>
        <authorList>
            <person name="Perez M."/>
            <person name="Aroh O."/>
            <person name="Sun Y."/>
            <person name="Lan Y."/>
            <person name="Juniper S.K."/>
            <person name="Young C.R."/>
            <person name="Angers B."/>
            <person name="Qian P.Y."/>
        </authorList>
    </citation>
    <scope>NUCLEOTIDE SEQUENCE</scope>
    <source>
        <strain evidence="2">R07B-5</strain>
    </source>
</reference>
<comment type="similarity">
    <text evidence="1">Belongs to the cornifelin family.</text>
</comment>
<dbReference type="Pfam" id="PF04749">
    <property type="entry name" value="PLAC8"/>
    <property type="match status" value="1"/>
</dbReference>
<dbReference type="InterPro" id="IPR006461">
    <property type="entry name" value="PLAC_motif_containing"/>
</dbReference>
<dbReference type="NCBIfam" id="TIGR01571">
    <property type="entry name" value="A_thal_Cys_rich"/>
    <property type="match status" value="1"/>
</dbReference>
<dbReference type="EMBL" id="JAODUO010000291">
    <property type="protein sequence ID" value="KAK2183920.1"/>
    <property type="molecule type" value="Genomic_DNA"/>
</dbReference>
<keyword evidence="3" id="KW-1185">Reference proteome</keyword>
<dbReference type="Proteomes" id="UP001209878">
    <property type="component" value="Unassembled WGS sequence"/>
</dbReference>
<dbReference type="PANTHER" id="PTHR15907">
    <property type="entry name" value="DUF614 FAMILY PROTEIN-RELATED"/>
    <property type="match status" value="1"/>
</dbReference>
<dbReference type="AlphaFoldDB" id="A0AAD9UC72"/>
<evidence type="ECO:0000313" key="3">
    <source>
        <dbReference type="Proteomes" id="UP001209878"/>
    </source>
</evidence>
<evidence type="ECO:0008006" key="4">
    <source>
        <dbReference type="Google" id="ProtNLM"/>
    </source>
</evidence>
<proteinExistence type="inferred from homology"/>
<sequence>MTARPSDSTTQPGRVPLWYPVVEDADDWSRGLCACFSNCGLCVMAYLCPCVLFGRIARHAWLGDDCCFCCCCSSLWLCGCVGQYAHARTHGRIRDTYRLKGSPVGDCLLAVFCGQCLLIQEAQEIRYRNGSVVDVHI</sequence>
<accession>A0AAD9UC72</accession>
<protein>
    <recommendedName>
        <fullName evidence="4">PLAC8 family protein</fullName>
    </recommendedName>
</protein>